<dbReference type="PROSITE" id="PS51375">
    <property type="entry name" value="PPR"/>
    <property type="match status" value="1"/>
</dbReference>
<dbReference type="EMBL" id="HBGN01034345">
    <property type="protein sequence ID" value="CAD9351760.1"/>
    <property type="molecule type" value="Transcribed_RNA"/>
</dbReference>
<proteinExistence type="predicted"/>
<evidence type="ECO:0008006" key="3">
    <source>
        <dbReference type="Google" id="ProtNLM"/>
    </source>
</evidence>
<dbReference type="InterPro" id="IPR011990">
    <property type="entry name" value="TPR-like_helical_dom_sf"/>
</dbReference>
<gene>
    <name evidence="2" type="ORF">DBRI1063_LOCUS22109</name>
</gene>
<dbReference type="InterPro" id="IPR002885">
    <property type="entry name" value="PPR_rpt"/>
</dbReference>
<dbReference type="Gene3D" id="1.25.40.10">
    <property type="entry name" value="Tetratricopeptide repeat domain"/>
    <property type="match status" value="4"/>
</dbReference>
<sequence length="793" mass="88632">MNAWAKSGGGLQAAKRAETLMEQLIDLYKQSAASANGPDEALKPNAAAYTCVLDAYARSGGGKVASESAERWLDIMERDEGVFPNVQSYTAVINAISRSGEPDAATKAEFLLRKMKFPDNLAYSCVIHAWAKANAPNAASRAETLLNELDEMAQKKTQRNHRRLRPPDEITHAAVIHAYEKSNDPLLAAQRSNVILQRIVDMELDPRVLNRGKNKLDVWIFNDVINLWSKSGSTNATSQVEDILFTMEHLNHNPDFPNRKSRFTPNSATYTFVIDTWVNSDKPEAGENALRILSRMEEHGVEPNARTLSSIIEALSKSGGKSSEAEPLLRKMIQMNQDGDTSATPDVRTFTKLINTICGEADAIDRSMGLLDYMRELSDSGDNINVRPNNVAYNSVLNCLAKSKEKRSAQLAEKLLQQMEEQAAAGDDAAKPDHITYSSLISTWTNSREDGALERAQEILRQMEELYDAGNEDMKTNTILHNQILHAIVESGEVDAAERAQELLNKMEQQFADGESAVEPDLLSYTTVCSAWAKCRQRGSADKAEKLLRHVEQLAISKGGDILPDQAIYITVINGLARSKDRGSQKQAEDLLNEMEELYKNGRTSLKPNIHLYNTVINGWASSGDPAQATKALSLYTHLKSLYDAGDKEMKPNIFTYNWVICASAHNRGDEDERKHAFSIALDMFKEIHNREDLFPNSYTYSFFIKACGCCLPRGEERENIITGAFELCRHRGQASKEVLYQLDKAYPKYVQQLLNMTDDEDSADSTLLSTEDIPQEWSRNVRKRPVSHQINN</sequence>
<reference evidence="2" key="1">
    <citation type="submission" date="2021-01" db="EMBL/GenBank/DDBJ databases">
        <authorList>
            <person name="Corre E."/>
            <person name="Pelletier E."/>
            <person name="Niang G."/>
            <person name="Scheremetjew M."/>
            <person name="Finn R."/>
            <person name="Kale V."/>
            <person name="Holt S."/>
            <person name="Cochrane G."/>
            <person name="Meng A."/>
            <person name="Brown T."/>
            <person name="Cohen L."/>
        </authorList>
    </citation>
    <scope>NUCLEOTIDE SEQUENCE</scope>
    <source>
        <strain evidence="2">Pop2</strain>
    </source>
</reference>
<accession>A0A7S2ERZ0</accession>
<organism evidence="2">
    <name type="scientific">Ditylum brightwellii</name>
    <dbReference type="NCBI Taxonomy" id="49249"/>
    <lineage>
        <taxon>Eukaryota</taxon>
        <taxon>Sar</taxon>
        <taxon>Stramenopiles</taxon>
        <taxon>Ochrophyta</taxon>
        <taxon>Bacillariophyta</taxon>
        <taxon>Mediophyceae</taxon>
        <taxon>Lithodesmiophycidae</taxon>
        <taxon>Lithodesmiales</taxon>
        <taxon>Lithodesmiaceae</taxon>
        <taxon>Ditylum</taxon>
    </lineage>
</organism>
<evidence type="ECO:0000313" key="2">
    <source>
        <dbReference type="EMBL" id="CAD9351760.1"/>
    </source>
</evidence>
<protein>
    <recommendedName>
        <fullName evidence="3">Pentacotripeptide-repeat region of PRORP domain-containing protein</fullName>
    </recommendedName>
</protein>
<dbReference type="Pfam" id="PF13812">
    <property type="entry name" value="PPR_3"/>
    <property type="match status" value="1"/>
</dbReference>
<dbReference type="PANTHER" id="PTHR45613">
    <property type="entry name" value="PENTATRICOPEPTIDE REPEAT-CONTAINING PROTEIN"/>
    <property type="match status" value="1"/>
</dbReference>
<name>A0A7S2ERZ0_9STRA</name>
<feature type="repeat" description="PPR" evidence="1">
    <location>
        <begin position="266"/>
        <end position="303"/>
    </location>
</feature>
<dbReference type="PANTHER" id="PTHR45613:SF9">
    <property type="entry name" value="MITOCHONDRIAL GROUP I INTRON SPLICING FACTOR CCM1"/>
    <property type="match status" value="1"/>
</dbReference>
<evidence type="ECO:0000256" key="1">
    <source>
        <dbReference type="PROSITE-ProRule" id="PRU00708"/>
    </source>
</evidence>
<dbReference type="AlphaFoldDB" id="A0A7S2ERZ0"/>